<reference evidence="1 2" key="1">
    <citation type="journal article" date="2019" name="Sci. Rep.">
        <title>Orb-weaving spider Araneus ventricosus genome elucidates the spidroin gene catalogue.</title>
        <authorList>
            <person name="Kono N."/>
            <person name="Nakamura H."/>
            <person name="Ohtoshi R."/>
            <person name="Moran D.A.P."/>
            <person name="Shinohara A."/>
            <person name="Yoshida Y."/>
            <person name="Fujiwara M."/>
            <person name="Mori M."/>
            <person name="Tomita M."/>
            <person name="Arakawa K."/>
        </authorList>
    </citation>
    <scope>NUCLEOTIDE SEQUENCE [LARGE SCALE GENOMIC DNA]</scope>
</reference>
<organism evidence="1 2">
    <name type="scientific">Araneus ventricosus</name>
    <name type="common">Orbweaver spider</name>
    <name type="synonym">Epeira ventricosa</name>
    <dbReference type="NCBI Taxonomy" id="182803"/>
    <lineage>
        <taxon>Eukaryota</taxon>
        <taxon>Metazoa</taxon>
        <taxon>Ecdysozoa</taxon>
        <taxon>Arthropoda</taxon>
        <taxon>Chelicerata</taxon>
        <taxon>Arachnida</taxon>
        <taxon>Araneae</taxon>
        <taxon>Araneomorphae</taxon>
        <taxon>Entelegynae</taxon>
        <taxon>Araneoidea</taxon>
        <taxon>Araneidae</taxon>
        <taxon>Araneus</taxon>
    </lineage>
</organism>
<evidence type="ECO:0000313" key="1">
    <source>
        <dbReference type="EMBL" id="GBM92886.1"/>
    </source>
</evidence>
<dbReference type="AlphaFoldDB" id="A0A4Y2JUM1"/>
<keyword evidence="2" id="KW-1185">Reference proteome</keyword>
<proteinExistence type="predicted"/>
<gene>
    <name evidence="1" type="ORF">AVEN_205216_1</name>
</gene>
<dbReference type="EMBL" id="BGPR01003828">
    <property type="protein sequence ID" value="GBM92886.1"/>
    <property type="molecule type" value="Genomic_DNA"/>
</dbReference>
<accession>A0A4Y2JUM1</accession>
<comment type="caution">
    <text evidence="1">The sequence shown here is derived from an EMBL/GenBank/DDBJ whole genome shotgun (WGS) entry which is preliminary data.</text>
</comment>
<evidence type="ECO:0000313" key="2">
    <source>
        <dbReference type="Proteomes" id="UP000499080"/>
    </source>
</evidence>
<dbReference type="Proteomes" id="UP000499080">
    <property type="component" value="Unassembled WGS sequence"/>
</dbReference>
<protein>
    <submittedName>
        <fullName evidence="1">Uncharacterized protein</fullName>
    </submittedName>
</protein>
<name>A0A4Y2JUM1_ARAVE</name>
<sequence length="100" mass="11149">MNWTLPNPGVHLPHHPTPAIIFPQGARKWAVVGKDNCTSYRASLLSDLRNSPLLKRSRPAFVVAKGKVLDRLARYERVKSESWAKRPPAGVVASNELEPQ</sequence>